<sequence>MSEYVSPKTVHGLIKQYFNWNCSYEEILQLLKQKHNIRFSLSTLKRILAALNLKRRNYQESDIQDIVGAIVEELHGPGYNLGYRALHNKIKYSYKLHVKRDTVYQILSIADPEGIRDRAAKRLRRRQFRCPGPNYVWSFDGYDKLKGFGFPIHGCIDAFSRQILWLEVATTNNDPKVTANHYLKTVKKQKCVPVIARCDNGGENTLIGSLQICLRSKHDDKMAGPKSYVTGKSTHNQRIESFWGQLRKHSMDYYMQLFRCMEERGLFDGSDMHKKCMQFCFGPLIKKDLEESKSLWNRHQIRKQSSRNVIHGRPFTMYNLPKKYGTRDYRKPVDLDAVDRLLKNFTVEPQLYDPLFAEVAHTLIPDLTTPTDVDEALELYKNLLGLINAEVSDED</sequence>
<dbReference type="Proteomes" id="UP001239111">
    <property type="component" value="Chromosome 3"/>
</dbReference>
<protein>
    <submittedName>
        <fullName evidence="1">Uncharacterized protein</fullName>
    </submittedName>
</protein>
<evidence type="ECO:0000313" key="1">
    <source>
        <dbReference type="EMBL" id="KAJ8669657.1"/>
    </source>
</evidence>
<proteinExistence type="predicted"/>
<reference evidence="1" key="1">
    <citation type="submission" date="2023-04" db="EMBL/GenBank/DDBJ databases">
        <title>A chromosome-level genome assembly of the parasitoid wasp Eretmocerus hayati.</title>
        <authorList>
            <person name="Zhong Y."/>
            <person name="Liu S."/>
            <person name="Liu Y."/>
        </authorList>
    </citation>
    <scope>NUCLEOTIDE SEQUENCE</scope>
    <source>
        <strain evidence="1">ZJU_SS_LIU_2023</strain>
    </source>
</reference>
<organism evidence="1 2">
    <name type="scientific">Eretmocerus hayati</name>
    <dbReference type="NCBI Taxonomy" id="131215"/>
    <lineage>
        <taxon>Eukaryota</taxon>
        <taxon>Metazoa</taxon>
        <taxon>Ecdysozoa</taxon>
        <taxon>Arthropoda</taxon>
        <taxon>Hexapoda</taxon>
        <taxon>Insecta</taxon>
        <taxon>Pterygota</taxon>
        <taxon>Neoptera</taxon>
        <taxon>Endopterygota</taxon>
        <taxon>Hymenoptera</taxon>
        <taxon>Apocrita</taxon>
        <taxon>Proctotrupomorpha</taxon>
        <taxon>Chalcidoidea</taxon>
        <taxon>Aphelinidae</taxon>
        <taxon>Aphelininae</taxon>
        <taxon>Eretmocerus</taxon>
    </lineage>
</organism>
<name>A0ACC2NHD6_9HYME</name>
<evidence type="ECO:0000313" key="2">
    <source>
        <dbReference type="Proteomes" id="UP001239111"/>
    </source>
</evidence>
<dbReference type="EMBL" id="CM056743">
    <property type="protein sequence ID" value="KAJ8669657.1"/>
    <property type="molecule type" value="Genomic_DNA"/>
</dbReference>
<accession>A0ACC2NHD6</accession>
<gene>
    <name evidence="1" type="ORF">QAD02_000916</name>
</gene>
<keyword evidence="2" id="KW-1185">Reference proteome</keyword>
<comment type="caution">
    <text evidence="1">The sequence shown here is derived from an EMBL/GenBank/DDBJ whole genome shotgun (WGS) entry which is preliminary data.</text>
</comment>